<dbReference type="Gene3D" id="1.10.101.10">
    <property type="entry name" value="PGBD-like superfamily/PGBD"/>
    <property type="match status" value="1"/>
</dbReference>
<name>A0A9E4P8K3_9GAMM</name>
<evidence type="ECO:0000259" key="2">
    <source>
        <dbReference type="Pfam" id="PF01471"/>
    </source>
</evidence>
<dbReference type="InterPro" id="IPR036366">
    <property type="entry name" value="PGBDSf"/>
</dbReference>
<feature type="domain" description="Peptidoglycan binding-like" evidence="2">
    <location>
        <begin position="30"/>
        <end position="86"/>
    </location>
</feature>
<dbReference type="AlphaFoldDB" id="A0A9E4P8K3"/>
<dbReference type="Pfam" id="PF01471">
    <property type="entry name" value="PG_binding_1"/>
    <property type="match status" value="1"/>
</dbReference>
<evidence type="ECO:0000256" key="1">
    <source>
        <dbReference type="SAM" id="MobiDB-lite"/>
    </source>
</evidence>
<evidence type="ECO:0000313" key="3">
    <source>
        <dbReference type="EMBL" id="MCG7949259.1"/>
    </source>
</evidence>
<dbReference type="EMBL" id="JAEPCM010000868">
    <property type="protein sequence ID" value="MCG7949259.1"/>
    <property type="molecule type" value="Genomic_DNA"/>
</dbReference>
<dbReference type="SUPFAM" id="SSF47090">
    <property type="entry name" value="PGBD-like"/>
    <property type="match status" value="1"/>
</dbReference>
<sequence length="110" mass="11702">MEKADLPDLGDKGNQQHYGRKKYPQRGTSGLAVAYVQNLLNARTPPPPLWVDGIFGPKTDSRVKQYQASRRLVVDGIVGPMTLASLEAGPPAIRKRPGAASIVVPATGGV</sequence>
<dbReference type="InterPro" id="IPR036365">
    <property type="entry name" value="PGBD-like_sf"/>
</dbReference>
<dbReference type="Proteomes" id="UP000886667">
    <property type="component" value="Unassembled WGS sequence"/>
</dbReference>
<gene>
    <name evidence="3" type="ORF">JAZ07_23225</name>
</gene>
<feature type="region of interest" description="Disordered" evidence="1">
    <location>
        <begin position="1"/>
        <end position="25"/>
    </location>
</feature>
<accession>A0A9E4P8K3</accession>
<evidence type="ECO:0000313" key="4">
    <source>
        <dbReference type="Proteomes" id="UP000886667"/>
    </source>
</evidence>
<feature type="compositionally biased region" description="Basic and acidic residues" evidence="1">
    <location>
        <begin position="1"/>
        <end position="11"/>
    </location>
</feature>
<proteinExistence type="predicted"/>
<dbReference type="InterPro" id="IPR002477">
    <property type="entry name" value="Peptidoglycan-bd-like"/>
</dbReference>
<protein>
    <submittedName>
        <fullName evidence="3">Peptidoglycan-binding protein</fullName>
    </submittedName>
</protein>
<comment type="caution">
    <text evidence="3">The sequence shown here is derived from an EMBL/GenBank/DDBJ whole genome shotgun (WGS) entry which is preliminary data.</text>
</comment>
<organism evidence="3 4">
    <name type="scientific">Candidatus Thiodiazotropha taylori</name>
    <dbReference type="NCBI Taxonomy" id="2792791"/>
    <lineage>
        <taxon>Bacteria</taxon>
        <taxon>Pseudomonadati</taxon>
        <taxon>Pseudomonadota</taxon>
        <taxon>Gammaproteobacteria</taxon>
        <taxon>Chromatiales</taxon>
        <taxon>Sedimenticolaceae</taxon>
        <taxon>Candidatus Thiodiazotropha</taxon>
    </lineage>
</organism>
<reference evidence="3" key="1">
    <citation type="journal article" date="2021" name="Proc. Natl. Acad. Sci. U.S.A.">
        <title>Global biogeography of chemosynthetic symbionts reveals both localized and globally distributed symbiont groups. .</title>
        <authorList>
            <person name="Osvatic J.T."/>
            <person name="Wilkins L.G.E."/>
            <person name="Leibrecht L."/>
            <person name="Leray M."/>
            <person name="Zauner S."/>
            <person name="Polzin J."/>
            <person name="Camacho Y."/>
            <person name="Gros O."/>
            <person name="van Gils J.A."/>
            <person name="Eisen J.A."/>
            <person name="Petersen J.M."/>
            <person name="Yuen B."/>
        </authorList>
    </citation>
    <scope>NUCLEOTIDE SEQUENCE</scope>
    <source>
        <strain evidence="3">MAGclacostrist064TRANS</strain>
    </source>
</reference>